<dbReference type="Proteomes" id="UP001177003">
    <property type="component" value="Chromosome 3"/>
</dbReference>
<dbReference type="InterPro" id="IPR036291">
    <property type="entry name" value="NAD(P)-bd_dom_sf"/>
</dbReference>
<evidence type="ECO:0008006" key="7">
    <source>
        <dbReference type="Google" id="ProtNLM"/>
    </source>
</evidence>
<dbReference type="PRINTS" id="PR00081">
    <property type="entry name" value="GDHRDH"/>
</dbReference>
<dbReference type="Gene3D" id="3.40.50.720">
    <property type="entry name" value="NAD(P)-binding Rossmann-like Domain"/>
    <property type="match status" value="1"/>
</dbReference>
<evidence type="ECO:0000313" key="5">
    <source>
        <dbReference type="EMBL" id="CAI9274379.1"/>
    </source>
</evidence>
<evidence type="ECO:0000256" key="3">
    <source>
        <dbReference type="ARBA" id="ARBA00023002"/>
    </source>
</evidence>
<protein>
    <recommendedName>
        <fullName evidence="7">Glucose/ribitol dehydrogenase</fullName>
    </recommendedName>
</protein>
<keyword evidence="6" id="KW-1185">Reference proteome</keyword>
<reference evidence="5" key="1">
    <citation type="submission" date="2023-04" db="EMBL/GenBank/DDBJ databases">
        <authorList>
            <person name="Vijverberg K."/>
            <person name="Xiong W."/>
            <person name="Schranz E."/>
        </authorList>
    </citation>
    <scope>NUCLEOTIDE SEQUENCE</scope>
</reference>
<keyword evidence="2" id="KW-0521">NADP</keyword>
<dbReference type="Pfam" id="PF00106">
    <property type="entry name" value="adh_short"/>
    <property type="match status" value="1"/>
</dbReference>
<dbReference type="PANTHER" id="PTHR43490:SF135">
    <property type="entry name" value="OS02G0640800 PROTEIN"/>
    <property type="match status" value="1"/>
</dbReference>
<dbReference type="InterPro" id="IPR002347">
    <property type="entry name" value="SDR_fam"/>
</dbReference>
<dbReference type="GO" id="GO:0016020">
    <property type="term" value="C:membrane"/>
    <property type="evidence" value="ECO:0007669"/>
    <property type="project" value="TreeGrafter"/>
</dbReference>
<evidence type="ECO:0000313" key="6">
    <source>
        <dbReference type="Proteomes" id="UP001177003"/>
    </source>
</evidence>
<comment type="similarity">
    <text evidence="1 4">Belongs to the short-chain dehydrogenases/reductases (SDR) family.</text>
</comment>
<sequence>MDDPEPHTSILNILNHMSHGGEKEETKGSDSKYVRDIKDPTSIARLAKFIEIHFKKLDILVNNAAEGGVVYVNDRKFRDGGGFVQVMDKNLHLLTNVLEEPYELAEECLKTNYYGTKRITEALIPLLQLSKSPRIVNVTSAYGNLHWFYNEKLKEELIDIENLTEEKIKEIIQGFLRDFKAGKLQENGWPLTVAAYKVSKAVLNAYTRLMARKFQNILVNCVHPGYCVTDMTSNTGVSTAEEGAKGPVMAALLPDEGPSGAYFDKMERASFTLIERAICIIMVLAEIIKEIATTTIVRWWLAPFAATSRCVGLRCAFMCDWVVN</sequence>
<evidence type="ECO:0000256" key="1">
    <source>
        <dbReference type="ARBA" id="ARBA00006484"/>
    </source>
</evidence>
<dbReference type="EMBL" id="OX465079">
    <property type="protein sequence ID" value="CAI9274379.1"/>
    <property type="molecule type" value="Genomic_DNA"/>
</dbReference>
<dbReference type="GO" id="GO:0016491">
    <property type="term" value="F:oxidoreductase activity"/>
    <property type="evidence" value="ECO:0007669"/>
    <property type="project" value="UniProtKB-KW"/>
</dbReference>
<dbReference type="AlphaFoldDB" id="A0AA35YI60"/>
<gene>
    <name evidence="5" type="ORF">LSALG_LOCUS14462</name>
</gene>
<keyword evidence="3" id="KW-0560">Oxidoreductase</keyword>
<name>A0AA35YI60_LACSI</name>
<accession>A0AA35YI60</accession>
<evidence type="ECO:0000256" key="2">
    <source>
        <dbReference type="ARBA" id="ARBA00022857"/>
    </source>
</evidence>
<proteinExistence type="inferred from homology"/>
<dbReference type="PANTHER" id="PTHR43490">
    <property type="entry name" value="(+)-NEOMENTHOL DEHYDROGENASE"/>
    <property type="match status" value="1"/>
</dbReference>
<dbReference type="SUPFAM" id="SSF51735">
    <property type="entry name" value="NAD(P)-binding Rossmann-fold domains"/>
    <property type="match status" value="1"/>
</dbReference>
<dbReference type="PRINTS" id="PR00080">
    <property type="entry name" value="SDRFAMILY"/>
</dbReference>
<organism evidence="5 6">
    <name type="scientific">Lactuca saligna</name>
    <name type="common">Willowleaf lettuce</name>
    <dbReference type="NCBI Taxonomy" id="75948"/>
    <lineage>
        <taxon>Eukaryota</taxon>
        <taxon>Viridiplantae</taxon>
        <taxon>Streptophyta</taxon>
        <taxon>Embryophyta</taxon>
        <taxon>Tracheophyta</taxon>
        <taxon>Spermatophyta</taxon>
        <taxon>Magnoliopsida</taxon>
        <taxon>eudicotyledons</taxon>
        <taxon>Gunneridae</taxon>
        <taxon>Pentapetalae</taxon>
        <taxon>asterids</taxon>
        <taxon>campanulids</taxon>
        <taxon>Asterales</taxon>
        <taxon>Asteraceae</taxon>
        <taxon>Cichorioideae</taxon>
        <taxon>Cichorieae</taxon>
        <taxon>Lactucinae</taxon>
        <taxon>Lactuca</taxon>
    </lineage>
</organism>
<evidence type="ECO:0000256" key="4">
    <source>
        <dbReference type="RuleBase" id="RU000363"/>
    </source>
</evidence>